<dbReference type="EMBL" id="CP091511">
    <property type="protein sequence ID" value="UOO90335.1"/>
    <property type="molecule type" value="Genomic_DNA"/>
</dbReference>
<dbReference type="RefSeq" id="WP_058355783.1">
    <property type="nucleotide sequence ID" value="NZ_CABKVG010000008.1"/>
</dbReference>
<dbReference type="InterPro" id="IPR029052">
    <property type="entry name" value="Metallo-depent_PP-like"/>
</dbReference>
<dbReference type="Pfam" id="PF00149">
    <property type="entry name" value="Metallophos"/>
    <property type="match status" value="1"/>
</dbReference>
<dbReference type="InterPro" id="IPR050126">
    <property type="entry name" value="Ap4A_hydrolase"/>
</dbReference>
<reference evidence="2 3" key="1">
    <citation type="journal article" date="2022" name="Res Sq">
        <title>Evolution of multicellular longitudinally dividing oral cavity symbionts (Neisseriaceae).</title>
        <authorList>
            <person name="Nyongesa S."/>
            <person name="Weber P."/>
            <person name="Bernet E."/>
            <person name="Pullido F."/>
            <person name="Nieckarz M."/>
            <person name="Delaby M."/>
            <person name="Nieves C."/>
            <person name="Viehboeck T."/>
            <person name="Krause N."/>
            <person name="Rivera-Millot A."/>
            <person name="Nakamura A."/>
            <person name="Vischer N."/>
            <person name="VanNieuwenhze M."/>
            <person name="Brun Y."/>
            <person name="Cava F."/>
            <person name="Bulgheresi S."/>
            <person name="Veyrier F."/>
        </authorList>
    </citation>
    <scope>NUCLEOTIDE SEQUENCE [LARGE SCALE GENOMIC DNA]</scope>
    <source>
        <strain evidence="2 3">SN4</strain>
    </source>
</reference>
<accession>A0ABY4E4L8</accession>
<evidence type="ECO:0000313" key="2">
    <source>
        <dbReference type="EMBL" id="UOO90335.1"/>
    </source>
</evidence>
<evidence type="ECO:0000313" key="3">
    <source>
        <dbReference type="Proteomes" id="UP000832011"/>
    </source>
</evidence>
<dbReference type="PANTHER" id="PTHR42850:SF7">
    <property type="entry name" value="BIS(5'-NUCLEOSYL)-TETRAPHOSPHATASE PRPE [ASYMMETRICAL]"/>
    <property type="match status" value="1"/>
</dbReference>
<proteinExistence type="predicted"/>
<dbReference type="Gene3D" id="3.60.21.10">
    <property type="match status" value="1"/>
</dbReference>
<evidence type="ECO:0000259" key="1">
    <source>
        <dbReference type="Pfam" id="PF00149"/>
    </source>
</evidence>
<feature type="domain" description="Calcineurin-like phosphoesterase" evidence="1">
    <location>
        <begin position="17"/>
        <end position="172"/>
    </location>
</feature>
<name>A0ABY4E4L8_9NEIS</name>
<dbReference type="PRINTS" id="PR00114">
    <property type="entry name" value="STPHPHTASE"/>
</dbReference>
<keyword evidence="3" id="KW-1185">Reference proteome</keyword>
<sequence>MKHNHFIQNLPSGALDIVGDVHGEWAVLQQLLQHLGYDERGEHPQGRRLVFIGDIVDRGPDSPAALAWVLRAREQHGVLSVLGNHEVNILAGDPKDGSAWFFDSRIPQDTQYLPYQRLDADDRSEVLHDLQTWPLVLQRDDLRLVHAAWLPEAINTIHALDPERDIAQWYNYFDKHVHDLVHDKPWYPQYQQEFKQYDALLGNADLNPPMLAGHTEFELNRWRQNPVRALVSGSEEPVSTPFYAGARWRFTGRAAWWEQYHDDVPVVMGHYWRLWKSHSEAKHRHAGLMPEDGSAWFGAKNNVFCIDFSVGARWRDRQQNIAPAQSKFHLAALRWPERTIVMDNGAQYASTAFEAA</sequence>
<dbReference type="SUPFAM" id="SSF56300">
    <property type="entry name" value="Metallo-dependent phosphatases"/>
    <property type="match status" value="1"/>
</dbReference>
<organism evidence="2 3">
    <name type="scientific">Vitreoscilla massiliensis</name>
    <dbReference type="NCBI Taxonomy" id="1689272"/>
    <lineage>
        <taxon>Bacteria</taxon>
        <taxon>Pseudomonadati</taxon>
        <taxon>Pseudomonadota</taxon>
        <taxon>Betaproteobacteria</taxon>
        <taxon>Neisseriales</taxon>
        <taxon>Neisseriaceae</taxon>
        <taxon>Vitreoscilla</taxon>
    </lineage>
</organism>
<dbReference type="InterPro" id="IPR004843">
    <property type="entry name" value="Calcineurin-like_PHP"/>
</dbReference>
<protein>
    <submittedName>
        <fullName evidence="2">Metallophosphoesterase</fullName>
    </submittedName>
</protein>
<dbReference type="PANTHER" id="PTHR42850">
    <property type="entry name" value="METALLOPHOSPHOESTERASE"/>
    <property type="match status" value="1"/>
</dbReference>
<gene>
    <name evidence="2" type="ORF">LVJ82_04960</name>
</gene>
<dbReference type="Proteomes" id="UP000832011">
    <property type="component" value="Chromosome"/>
</dbReference>
<dbReference type="InterPro" id="IPR006186">
    <property type="entry name" value="Ser/Thr-sp_prot-phosphatase"/>
</dbReference>